<dbReference type="Proteomes" id="UP000005481">
    <property type="component" value="Unassembled WGS sequence"/>
</dbReference>
<gene>
    <name evidence="1" type="ORF">HMPREF0080_00784</name>
</gene>
<reference evidence="1 2" key="1">
    <citation type="submission" date="2011-08" db="EMBL/GenBank/DDBJ databases">
        <authorList>
            <person name="Weinstock G."/>
            <person name="Sodergren E."/>
            <person name="Clifton S."/>
            <person name="Fulton L."/>
            <person name="Fulton B."/>
            <person name="Courtney L."/>
            <person name="Fronick C."/>
            <person name="Harrison M."/>
            <person name="Strong C."/>
            <person name="Farmer C."/>
            <person name="Delahaunty K."/>
            <person name="Markovic C."/>
            <person name="Hall O."/>
            <person name="Minx P."/>
            <person name="Tomlinson C."/>
            <person name="Mitreva M."/>
            <person name="Hou S."/>
            <person name="Chen J."/>
            <person name="Wollam A."/>
            <person name="Pepin K.H."/>
            <person name="Johnson M."/>
            <person name="Bhonagiri V."/>
            <person name="Zhang X."/>
            <person name="Suruliraj S."/>
            <person name="Warren W."/>
            <person name="Chinwalla A."/>
            <person name="Mardis E.R."/>
            <person name="Wilson R.K."/>
        </authorList>
    </citation>
    <scope>NUCLEOTIDE SEQUENCE [LARGE SCALE GENOMIC DNA]</scope>
    <source>
        <strain evidence="1 2">F0357</strain>
    </source>
</reference>
<evidence type="ECO:0000313" key="1">
    <source>
        <dbReference type="EMBL" id="EHM42239.1"/>
    </source>
</evidence>
<dbReference type="AlphaFoldDB" id="G9YGL7"/>
<protein>
    <submittedName>
        <fullName evidence="1">Uncharacterized protein</fullName>
    </submittedName>
</protein>
<evidence type="ECO:0000313" key="2">
    <source>
        <dbReference type="Proteomes" id="UP000005481"/>
    </source>
</evidence>
<keyword evidence="2" id="KW-1185">Reference proteome</keyword>
<dbReference type="EMBL" id="AGCJ01000023">
    <property type="protein sequence ID" value="EHM42239.1"/>
    <property type="molecule type" value="Genomic_DNA"/>
</dbReference>
<name>G9YGL7_9FIRM</name>
<proteinExistence type="predicted"/>
<sequence length="70" mass="7865">MLLTVFLYAKSLPPCGYAGEPPAPFLFTAFLIRGPYSGVFRTGNSLLYRTGCSKNFVLILQMIERTVYRP</sequence>
<accession>G9YGL7</accession>
<organism evidence="1 2">
    <name type="scientific">Anaeroglobus geminatus F0357</name>
    <dbReference type="NCBI Taxonomy" id="861450"/>
    <lineage>
        <taxon>Bacteria</taxon>
        <taxon>Bacillati</taxon>
        <taxon>Bacillota</taxon>
        <taxon>Negativicutes</taxon>
        <taxon>Veillonellales</taxon>
        <taxon>Veillonellaceae</taxon>
        <taxon>Anaeroglobus</taxon>
    </lineage>
</organism>
<dbReference type="HOGENOM" id="CLU_2748912_0_0_9"/>
<dbReference type="STRING" id="861450.HMPREF0080_00784"/>
<comment type="caution">
    <text evidence="1">The sequence shown here is derived from an EMBL/GenBank/DDBJ whole genome shotgun (WGS) entry which is preliminary data.</text>
</comment>